<comment type="caution">
    <text evidence="1">The sequence shown here is derived from an EMBL/GenBank/DDBJ whole genome shotgun (WGS) entry which is preliminary data.</text>
</comment>
<proteinExistence type="predicted"/>
<keyword evidence="2" id="KW-1185">Reference proteome</keyword>
<reference evidence="1 2" key="1">
    <citation type="submission" date="2018-06" db="EMBL/GenBank/DDBJ databases">
        <title>Genomic Encyclopedia of Type Strains, Phase IV (KMG-IV): sequencing the most valuable type-strain genomes for metagenomic binning, comparative biology and taxonomic classification.</title>
        <authorList>
            <person name="Goeker M."/>
        </authorList>
    </citation>
    <scope>NUCLEOTIDE SEQUENCE [LARGE SCALE GENOMIC DNA]</scope>
    <source>
        <strain evidence="1 2">DSM 24875</strain>
    </source>
</reference>
<gene>
    <name evidence="1" type="ORF">DFR50_103188</name>
</gene>
<sequence length="36" mass="3957">MALHVGHILFAISITFWMAIAWDSVFPDSPDPDSAP</sequence>
<dbReference type="AlphaFoldDB" id="A0A366FRZ4"/>
<organism evidence="1 2">
    <name type="scientific">Roseiarcus fermentans</name>
    <dbReference type="NCBI Taxonomy" id="1473586"/>
    <lineage>
        <taxon>Bacteria</taxon>
        <taxon>Pseudomonadati</taxon>
        <taxon>Pseudomonadota</taxon>
        <taxon>Alphaproteobacteria</taxon>
        <taxon>Hyphomicrobiales</taxon>
        <taxon>Roseiarcaceae</taxon>
        <taxon>Roseiarcus</taxon>
    </lineage>
</organism>
<name>A0A366FRZ4_9HYPH</name>
<protein>
    <submittedName>
        <fullName evidence="1">Uncharacterized protein</fullName>
    </submittedName>
</protein>
<dbReference type="Proteomes" id="UP000253529">
    <property type="component" value="Unassembled WGS sequence"/>
</dbReference>
<accession>A0A366FRZ4</accession>
<dbReference type="EMBL" id="QNRK01000003">
    <property type="protein sequence ID" value="RBP17301.1"/>
    <property type="molecule type" value="Genomic_DNA"/>
</dbReference>
<evidence type="ECO:0000313" key="2">
    <source>
        <dbReference type="Proteomes" id="UP000253529"/>
    </source>
</evidence>
<evidence type="ECO:0000313" key="1">
    <source>
        <dbReference type="EMBL" id="RBP17301.1"/>
    </source>
</evidence>